<dbReference type="SMART" id="SM00671">
    <property type="entry name" value="SEL1"/>
    <property type="match status" value="3"/>
</dbReference>
<accession>A0ABM7NRF7</accession>
<dbReference type="InterPro" id="IPR050767">
    <property type="entry name" value="Sel1_AlgK"/>
</dbReference>
<dbReference type="GeneID" id="80557950"/>
<organism evidence="1 2">
    <name type="scientific">Cotonvirus japonicus</name>
    <dbReference type="NCBI Taxonomy" id="2811091"/>
    <lineage>
        <taxon>Viruses</taxon>
        <taxon>Varidnaviria</taxon>
        <taxon>Bamfordvirae</taxon>
        <taxon>Nucleocytoviricota</taxon>
        <taxon>Megaviricetes</taxon>
        <taxon>Imitervirales</taxon>
        <taxon>Mimiviridae</taxon>
        <taxon>Megamimivirinae</taxon>
        <taxon>Cotonvirus</taxon>
        <taxon>Cotonvirus japonicum</taxon>
    </lineage>
</organism>
<dbReference type="Gene3D" id="1.25.40.10">
    <property type="entry name" value="Tetratricopeptide repeat domain"/>
    <property type="match status" value="1"/>
</dbReference>
<dbReference type="Pfam" id="PF08238">
    <property type="entry name" value="Sel1"/>
    <property type="match status" value="4"/>
</dbReference>
<evidence type="ECO:0000313" key="1">
    <source>
        <dbReference type="EMBL" id="BCS82745.1"/>
    </source>
</evidence>
<dbReference type="RefSeq" id="YP_010841353.1">
    <property type="nucleotide sequence ID" value="NC_079139.1"/>
</dbReference>
<dbReference type="Proteomes" id="UP001321479">
    <property type="component" value="Segment"/>
</dbReference>
<dbReference type="PANTHER" id="PTHR11102:SF160">
    <property type="entry name" value="ERAD-ASSOCIATED E3 UBIQUITIN-PROTEIN LIGASE COMPONENT HRD3"/>
    <property type="match status" value="1"/>
</dbReference>
<dbReference type="InterPro" id="IPR006597">
    <property type="entry name" value="Sel1-like"/>
</dbReference>
<sequence>MNSDQITIKKLINSASLGDQQAQNEIAEISVNRFISRKEWSKNNPFEWENIFEKCCTNPKYCYMILEYFKLHSGVIYGANKFFKNLYPFIKKLAKSGDALSQSNLGYMCYEGVGTVKNHKEAKKWFVLSSNQNSKNGQCNLGSYYSPRRDYEKSFKLLKKSADQDFGYAQNMLGEYYSSGKYVNIDLNEAFKWFKLSIKKNIVISMQNLAYVYNKQDFEKYDHQKYIKWTTKSAILGDTHSRHILLEYYENNENISEMIYWYKKTSNSTKLKKYMQYNKNIDTNDNNNDIEHLDLIRENLENTKSEILCDCQLLIVQNKYYWNNENAVTRIKSCELLENVVLKFIDWTTKLQNGSNILLSCLNFIDDDIDSNIRKLQYSTGILPNVKQYELRGKKYISFKQKNISFIDDIMNFSIGIYVYEWSDVLHDLKHNYENLLRSTDAKESIKKIHETINLIESFDTKIKNYYELILDEIEHGAYIRNSSFRDKNHSMFE</sequence>
<dbReference type="SUPFAM" id="SSF81901">
    <property type="entry name" value="HCP-like"/>
    <property type="match status" value="1"/>
</dbReference>
<protein>
    <submittedName>
        <fullName evidence="1">Sel1-like repeat-containing protein</fullName>
    </submittedName>
</protein>
<dbReference type="InterPro" id="IPR011990">
    <property type="entry name" value="TPR-like_helical_dom_sf"/>
</dbReference>
<proteinExistence type="predicted"/>
<dbReference type="EMBL" id="AP024483">
    <property type="protein sequence ID" value="BCS82745.1"/>
    <property type="molecule type" value="Genomic_DNA"/>
</dbReference>
<reference evidence="1 2" key="1">
    <citation type="submission" date="2021-02" db="EMBL/GenBank/DDBJ databases">
        <title>Cotonvirus japonicus, which uses Golgi apparatus of host cells for its virion factory, phylogenetically links tailed tupanvirus and icosahedral mimivirus.</title>
        <authorList>
            <person name="Takahashi H."/>
            <person name="Fukaya S."/>
            <person name="Song C."/>
            <person name="Murata K."/>
            <person name="Takemura M."/>
        </authorList>
    </citation>
    <scope>NUCLEOTIDE SEQUENCE [LARGE SCALE GENOMIC DNA]</scope>
</reference>
<dbReference type="PANTHER" id="PTHR11102">
    <property type="entry name" value="SEL-1-LIKE PROTEIN"/>
    <property type="match status" value="1"/>
</dbReference>
<name>A0ABM7NRF7_9VIRU</name>
<evidence type="ECO:0000313" key="2">
    <source>
        <dbReference type="Proteomes" id="UP001321479"/>
    </source>
</evidence>
<keyword evidence="2" id="KW-1185">Reference proteome</keyword>